<keyword evidence="4" id="KW-1185">Reference proteome</keyword>
<dbReference type="PANTHER" id="PTHR36183:SF2">
    <property type="entry name" value="BETA-GLUCURONIDASE C-TERMINAL DOMAIN-CONTAINING PROTEIN"/>
    <property type="match status" value="1"/>
</dbReference>
<comment type="caution">
    <text evidence="3">The sequence shown here is derived from an EMBL/GenBank/DDBJ whole genome shotgun (WGS) entry which is preliminary data.</text>
</comment>
<organism evidence="3 4">
    <name type="scientific">Hericium alpestre</name>
    <dbReference type="NCBI Taxonomy" id="135208"/>
    <lineage>
        <taxon>Eukaryota</taxon>
        <taxon>Fungi</taxon>
        <taxon>Dikarya</taxon>
        <taxon>Basidiomycota</taxon>
        <taxon>Agaricomycotina</taxon>
        <taxon>Agaricomycetes</taxon>
        <taxon>Russulales</taxon>
        <taxon>Hericiaceae</taxon>
        <taxon>Hericium</taxon>
    </lineage>
</organism>
<evidence type="ECO:0000313" key="3">
    <source>
        <dbReference type="EMBL" id="TFY74559.1"/>
    </source>
</evidence>
<dbReference type="EMBL" id="SFCI01002012">
    <property type="protein sequence ID" value="TFY74559.1"/>
    <property type="molecule type" value="Genomic_DNA"/>
</dbReference>
<proteinExistence type="predicted"/>
<keyword evidence="1" id="KW-0732">Signal</keyword>
<dbReference type="OrthoDB" id="2796951at2759"/>
<sequence>MFKPFLFVLSVHSLLTEAQTISVSVPALAPSSAPSLPGSLISFSIEQDRWVDWIGQESRNDFFFNVLDNLKSITGEAPHIRIGADSEDHTDFSRTFSEAIFPASNPTTPYPEATNVTSAKGTEVIWGVNFGTDNLTAAFLETQAIVQAFTSPAMKTAGVTLQAMEIGNEADLYGNNGHRNSSFNAQQYTSHISQHHYEGSFCSGSNGLLQDLLSKAHTRGNLSAFAPDIAAAQQRGLQYVLGETNSYSCHGAPGVSNVAGTALWGLDYALFAAQLGVQRVHFHEGVGYKYNFPVTLTRSILDGSTLETPLAPHIQPLYYAAIVAAEAIGKSGATRAVELNTTNDQIAGYAFFEHDTLARAAFINLKSFTEGTRGSVHVDLTGGAAGEMTVRRLSIPTANATSGVSWGGQTYETSDGKVSGSLKTSRVSVRAGVDVNDTEVVLLTF</sequence>
<gene>
    <name evidence="3" type="ORF">EWM64_g9455</name>
</gene>
<dbReference type="PANTHER" id="PTHR36183">
    <property type="entry name" value="BETA-GLUCURONIDASE"/>
    <property type="match status" value="1"/>
</dbReference>
<evidence type="ECO:0000313" key="4">
    <source>
        <dbReference type="Proteomes" id="UP000298061"/>
    </source>
</evidence>
<evidence type="ECO:0000256" key="1">
    <source>
        <dbReference type="SAM" id="SignalP"/>
    </source>
</evidence>
<dbReference type="AlphaFoldDB" id="A0A4Y9ZMA8"/>
<feature type="signal peptide" evidence="1">
    <location>
        <begin position="1"/>
        <end position="18"/>
    </location>
</feature>
<dbReference type="SUPFAM" id="SSF51445">
    <property type="entry name" value="(Trans)glycosidases"/>
    <property type="match status" value="1"/>
</dbReference>
<feature type="chain" id="PRO_5021458955" description="Beta-glucuronidase C-terminal domain-containing protein" evidence="1">
    <location>
        <begin position="19"/>
        <end position="445"/>
    </location>
</feature>
<feature type="domain" description="Beta-glucuronidase C-terminal" evidence="2">
    <location>
        <begin position="348"/>
        <end position="442"/>
    </location>
</feature>
<reference evidence="3 4" key="1">
    <citation type="submission" date="2019-02" db="EMBL/GenBank/DDBJ databases">
        <title>Genome sequencing of the rare red list fungi Hericium alpestre (H. flagellum).</title>
        <authorList>
            <person name="Buettner E."/>
            <person name="Kellner H."/>
        </authorList>
    </citation>
    <scope>NUCLEOTIDE SEQUENCE [LARGE SCALE GENOMIC DNA]</scope>
    <source>
        <strain evidence="3 4">DSM 108284</strain>
    </source>
</reference>
<dbReference type="InterPro" id="IPR017853">
    <property type="entry name" value="GH"/>
</dbReference>
<dbReference type="Proteomes" id="UP000298061">
    <property type="component" value="Unassembled WGS sequence"/>
</dbReference>
<dbReference type="Pfam" id="PF16862">
    <property type="entry name" value="Glyco_hydro_79C"/>
    <property type="match status" value="1"/>
</dbReference>
<evidence type="ECO:0000259" key="2">
    <source>
        <dbReference type="Pfam" id="PF16862"/>
    </source>
</evidence>
<protein>
    <recommendedName>
        <fullName evidence="2">Beta-glucuronidase C-terminal domain-containing protein</fullName>
    </recommendedName>
</protein>
<name>A0A4Y9ZMA8_9AGAM</name>
<dbReference type="Gene3D" id="3.20.20.80">
    <property type="entry name" value="Glycosidases"/>
    <property type="match status" value="2"/>
</dbReference>
<accession>A0A4Y9ZMA8</accession>
<dbReference type="InterPro" id="IPR031728">
    <property type="entry name" value="GlcAase_C"/>
</dbReference>
<dbReference type="InterPro" id="IPR052974">
    <property type="entry name" value="GH79_Enzymes"/>
</dbReference>